<keyword evidence="2" id="KW-1185">Reference proteome</keyword>
<gene>
    <name evidence="1" type="ORF">R7226_08800</name>
</gene>
<dbReference type="Proteomes" id="UP001284601">
    <property type="component" value="Unassembled WGS sequence"/>
</dbReference>
<evidence type="ECO:0000313" key="2">
    <source>
        <dbReference type="Proteomes" id="UP001284601"/>
    </source>
</evidence>
<organism evidence="1 2">
    <name type="scientific">Conexibacter stalactiti</name>
    <dbReference type="NCBI Taxonomy" id="1940611"/>
    <lineage>
        <taxon>Bacteria</taxon>
        <taxon>Bacillati</taxon>
        <taxon>Actinomycetota</taxon>
        <taxon>Thermoleophilia</taxon>
        <taxon>Solirubrobacterales</taxon>
        <taxon>Conexibacteraceae</taxon>
        <taxon>Conexibacter</taxon>
    </lineage>
</organism>
<protein>
    <recommendedName>
        <fullName evidence="3">S9 family peptidase</fullName>
    </recommendedName>
</protein>
<evidence type="ECO:0008006" key="3">
    <source>
        <dbReference type="Google" id="ProtNLM"/>
    </source>
</evidence>
<dbReference type="SUPFAM" id="SSF50969">
    <property type="entry name" value="YVTN repeat-like/Quinoprotein amine dehydrogenase"/>
    <property type="match status" value="1"/>
</dbReference>
<comment type="caution">
    <text evidence="1">The sequence shown here is derived from an EMBL/GenBank/DDBJ whole genome shotgun (WGS) entry which is preliminary data.</text>
</comment>
<evidence type="ECO:0000313" key="1">
    <source>
        <dbReference type="EMBL" id="MDW5594433.1"/>
    </source>
</evidence>
<accession>A0ABU4HMA8</accession>
<name>A0ABU4HMA8_9ACTN</name>
<dbReference type="EMBL" id="JAWSTH010000017">
    <property type="protein sequence ID" value="MDW5594433.1"/>
    <property type="molecule type" value="Genomic_DNA"/>
</dbReference>
<reference evidence="2" key="1">
    <citation type="submission" date="2023-07" db="EMBL/GenBank/DDBJ databases">
        <title>Conexibacter stalactiti sp. nov., isolated from stalactites in a lava cave and emended description of the genus Conexibacter.</title>
        <authorList>
            <person name="Lee S.D."/>
        </authorList>
    </citation>
    <scope>NUCLEOTIDE SEQUENCE [LARGE SCALE GENOMIC DNA]</scope>
    <source>
        <strain evidence="2">KCTC 39840</strain>
    </source>
</reference>
<reference evidence="1 2" key="2">
    <citation type="submission" date="2023-10" db="EMBL/GenBank/DDBJ databases">
        <authorList>
            <person name="Han X.F."/>
        </authorList>
    </citation>
    <scope>NUCLEOTIDE SEQUENCE [LARGE SCALE GENOMIC DNA]</scope>
    <source>
        <strain evidence="1 2">KCTC 39840</strain>
    </source>
</reference>
<sequence length="203" mass="21322">PAGAAPAGAASAHPRVLLPPAPSGAAVEGLAWLPPDRLLVLRGGGLLLLDRDGRLLSSVPRPEHGRFAALTASPMTRTAAFVRRDPRTGTNVVWSVRFPRHDARAALGPVAPTPAPARRAAASGAAPRLFGGRARIAFAGTGTVRSLAFSPDGRWLAFAWPPSDQWIFQRVDGRPRLATVERVAERLGHIGLPADSAIAGWAR</sequence>
<feature type="non-terminal residue" evidence="1">
    <location>
        <position position="1"/>
    </location>
</feature>
<proteinExistence type="predicted"/>
<dbReference type="InterPro" id="IPR011044">
    <property type="entry name" value="Quino_amine_DH_bsu"/>
</dbReference>